<keyword evidence="5" id="KW-0808">Transferase</keyword>
<dbReference type="EnsemblMetazoa" id="Aqu2.1.37946_001">
    <property type="protein sequence ID" value="Aqu2.1.37946_001"/>
    <property type="gene ID" value="Aqu2.1.37946"/>
</dbReference>
<evidence type="ECO:0000256" key="12">
    <source>
        <dbReference type="ARBA" id="ARBA00075503"/>
    </source>
</evidence>
<evidence type="ECO:0000256" key="7">
    <source>
        <dbReference type="ARBA" id="ARBA00023136"/>
    </source>
</evidence>
<dbReference type="GO" id="GO:0004366">
    <property type="term" value="F:glycerol-3-phosphate O-acyltransferase activity"/>
    <property type="evidence" value="ECO:0007669"/>
    <property type="project" value="TreeGrafter"/>
</dbReference>
<dbReference type="InterPro" id="IPR022775">
    <property type="entry name" value="AP_mu_sigma_su"/>
</dbReference>
<dbReference type="GO" id="GO:0008654">
    <property type="term" value="P:phospholipid biosynthetic process"/>
    <property type="evidence" value="ECO:0007669"/>
    <property type="project" value="TreeGrafter"/>
</dbReference>
<evidence type="ECO:0000259" key="16">
    <source>
        <dbReference type="SMART" id="SM00563"/>
    </source>
</evidence>
<dbReference type="GO" id="GO:0030117">
    <property type="term" value="C:membrane coat"/>
    <property type="evidence" value="ECO:0007669"/>
    <property type="project" value="InterPro"/>
</dbReference>
<dbReference type="OrthoDB" id="10255570at2759"/>
<dbReference type="SUPFAM" id="SSF64356">
    <property type="entry name" value="SNARE-like"/>
    <property type="match status" value="1"/>
</dbReference>
<evidence type="ECO:0000256" key="15">
    <source>
        <dbReference type="ARBA" id="ARBA00084051"/>
    </source>
</evidence>
<dbReference type="GO" id="GO:0006886">
    <property type="term" value="P:intracellular protein transport"/>
    <property type="evidence" value="ECO:0007669"/>
    <property type="project" value="InterPro"/>
</dbReference>
<reference evidence="17" key="1">
    <citation type="submission" date="2017-05" db="UniProtKB">
        <authorList>
            <consortium name="EnsemblMetazoa"/>
        </authorList>
    </citation>
    <scope>IDENTIFICATION</scope>
</reference>
<keyword evidence="7" id="KW-0472">Membrane</keyword>
<keyword evidence="6" id="KW-0653">Protein transport</keyword>
<feature type="domain" description="Phospholipid/glycerol acyltransferase" evidence="16">
    <location>
        <begin position="132"/>
        <end position="261"/>
    </location>
</feature>
<keyword evidence="4" id="KW-0813">Transport</keyword>
<dbReference type="GO" id="GO:0019432">
    <property type="term" value="P:triglyceride biosynthetic process"/>
    <property type="evidence" value="ECO:0007669"/>
    <property type="project" value="TreeGrafter"/>
</dbReference>
<evidence type="ECO:0000256" key="1">
    <source>
        <dbReference type="ARBA" id="ARBA00004184"/>
    </source>
</evidence>
<evidence type="ECO:0000256" key="5">
    <source>
        <dbReference type="ARBA" id="ARBA00022679"/>
    </source>
</evidence>
<dbReference type="PANTHER" id="PTHR12563:SF17">
    <property type="entry name" value="DIHYDROXYACETONE PHOSPHATE ACYLTRANSFERASE"/>
    <property type="match status" value="1"/>
</dbReference>
<dbReference type="PANTHER" id="PTHR12563">
    <property type="entry name" value="GLYCEROL-3-PHOSPHATE ACYLTRANSFERASE"/>
    <property type="match status" value="1"/>
</dbReference>
<evidence type="ECO:0000256" key="3">
    <source>
        <dbReference type="ARBA" id="ARBA00007937"/>
    </source>
</evidence>
<dbReference type="InterPro" id="IPR011012">
    <property type="entry name" value="Longin-like_dom_sf"/>
</dbReference>
<dbReference type="eggNOG" id="KOG3730">
    <property type="taxonomic scope" value="Eukaryota"/>
</dbReference>
<dbReference type="InParanoid" id="A0A1X7VD37"/>
<dbReference type="GO" id="GO:0031966">
    <property type="term" value="C:mitochondrial membrane"/>
    <property type="evidence" value="ECO:0007669"/>
    <property type="project" value="TreeGrafter"/>
</dbReference>
<dbReference type="GO" id="GO:0016287">
    <property type="term" value="F:glycerone-phosphate O-acyltransferase activity"/>
    <property type="evidence" value="ECO:0007669"/>
    <property type="project" value="TreeGrafter"/>
</dbReference>
<dbReference type="Gene3D" id="3.30.450.60">
    <property type="match status" value="1"/>
</dbReference>
<dbReference type="GO" id="GO:0005778">
    <property type="term" value="C:peroxisomal membrane"/>
    <property type="evidence" value="ECO:0007669"/>
    <property type="project" value="TreeGrafter"/>
</dbReference>
<evidence type="ECO:0000256" key="9">
    <source>
        <dbReference type="ARBA" id="ARBA00053594"/>
    </source>
</evidence>
<accession>A0A1X7VD37</accession>
<keyword evidence="8" id="KW-0012">Acyltransferase</keyword>
<evidence type="ECO:0000313" key="17">
    <source>
        <dbReference type="EnsemblMetazoa" id="Aqu2.1.37946_001"/>
    </source>
</evidence>
<dbReference type="PROSITE" id="PS00989">
    <property type="entry name" value="CLAT_ADAPTOR_S"/>
    <property type="match status" value="1"/>
</dbReference>
<dbReference type="GO" id="GO:0006631">
    <property type="term" value="P:fatty acid metabolic process"/>
    <property type="evidence" value="ECO:0007669"/>
    <property type="project" value="TreeGrafter"/>
</dbReference>
<protein>
    <recommendedName>
        <fullName evidence="11">AP-4 complex subunit sigma-1</fullName>
    </recommendedName>
    <alternativeName>
        <fullName evidence="15">AP-4 adaptor complex subunit sigma-1</fullName>
    </alternativeName>
    <alternativeName>
        <fullName evidence="13">Adaptor-related protein complex 4 subunit sigma-1</fullName>
    </alternativeName>
    <alternativeName>
        <fullName evidence="14">Sigma-1 subunit of AP-4</fullName>
    </alternativeName>
    <alternativeName>
        <fullName evidence="12">Sigma-4-adaptin</fullName>
    </alternativeName>
</protein>
<evidence type="ECO:0000256" key="14">
    <source>
        <dbReference type="ARBA" id="ARBA00083006"/>
    </source>
</evidence>
<dbReference type="InterPro" id="IPR000804">
    <property type="entry name" value="Clathrin_sm-chain_CS"/>
</dbReference>
<dbReference type="eggNOG" id="KOG0934">
    <property type="taxonomic scope" value="Eukaryota"/>
</dbReference>
<evidence type="ECO:0000256" key="2">
    <source>
        <dbReference type="ARBA" id="ARBA00006972"/>
    </source>
</evidence>
<comment type="function">
    <text evidence="9">Component of the adaptor protein complex 4 (AP-4). Adaptor protein complexes are vesicle coat components involved both in vesicle formation and cargo selection. They control the vesicular transport of proteins in different trafficking pathways. AP-4 forms a non clathrin-associated coat on vesicles departing the trans-Golgi network (TGN) and may be involved in the targeting of proteins from the trans-Golgi network (TGN) to the endosomal-lysosomal system. It is also involved in protein sorting to the basolateral membrane in epithelial cells and the proper asymmetric localization of somatodendritic proteins in neurons. AP-4 is involved in the recognition and binding of tyrosine-based sorting signals found in the cytoplasmic part of cargos, but may also recognize other types of sorting signal.</text>
</comment>
<dbReference type="Pfam" id="PF19277">
    <property type="entry name" value="GPAT_C"/>
    <property type="match status" value="2"/>
</dbReference>
<dbReference type="GO" id="GO:0012505">
    <property type="term" value="C:endomembrane system"/>
    <property type="evidence" value="ECO:0007669"/>
    <property type="project" value="UniProtKB-SubCell"/>
</dbReference>
<dbReference type="SUPFAM" id="SSF69593">
    <property type="entry name" value="Glycerol-3-phosphate (1)-acyltransferase"/>
    <property type="match status" value="1"/>
</dbReference>
<dbReference type="GO" id="GO:0016192">
    <property type="term" value="P:vesicle-mediated transport"/>
    <property type="evidence" value="ECO:0007669"/>
    <property type="project" value="InterPro"/>
</dbReference>
<proteinExistence type="inferred from homology"/>
<evidence type="ECO:0000256" key="11">
    <source>
        <dbReference type="ARBA" id="ARBA00072582"/>
    </source>
</evidence>
<organism evidence="17">
    <name type="scientific">Amphimedon queenslandica</name>
    <name type="common">Sponge</name>
    <dbReference type="NCBI Taxonomy" id="400682"/>
    <lineage>
        <taxon>Eukaryota</taxon>
        <taxon>Metazoa</taxon>
        <taxon>Porifera</taxon>
        <taxon>Demospongiae</taxon>
        <taxon>Heteroscleromorpha</taxon>
        <taxon>Haplosclerida</taxon>
        <taxon>Niphatidae</taxon>
        <taxon>Amphimedon</taxon>
    </lineage>
</organism>
<dbReference type="InterPro" id="IPR041728">
    <property type="entry name" value="GPAT/DHAPAT_LPLAT"/>
</dbReference>
<dbReference type="Pfam" id="PF01553">
    <property type="entry name" value="Acyltransferase"/>
    <property type="match status" value="1"/>
</dbReference>
<dbReference type="InterPro" id="IPR045520">
    <property type="entry name" value="GPAT/DHAPAT_C"/>
</dbReference>
<dbReference type="SMART" id="SM00563">
    <property type="entry name" value="PlsC"/>
    <property type="match status" value="1"/>
</dbReference>
<dbReference type="Pfam" id="PF01217">
    <property type="entry name" value="Clat_adaptor_s"/>
    <property type="match status" value="1"/>
</dbReference>
<sequence length="827" mass="93741">MAAGRSFISNGSEYVPLDLKKGELSFALAPFNPHPNVHTEGLSPQEVKEIVKGSTRLKAMIKEISVSNGVSEESVVKLVDEIVDEIGHKMALPAVRTVAMIIRGTLRRVISGIYIEKQGLEELGAAVKRYPVVILPSHRSYLDFILVSYFLLENNIQLPAIAAGQDFMNMKVISSLLRRSGAFFMRRTFGSDRLYKLIFTVYMQTVLTNRQNPIEFFIEGTRSRTAKTLHPKLGLLSMIVEPYLHGLVDDVLLAPLSISYERTLEESLFARELLGIPKPKESTSGLFKAKSLLFTSYGSIFVDFSKQISLHEFCIKNGISRIPHGIQPRNDFSFLPGEREMVLELGYQILHKINKKMKIFPSSILSSLLLHFNNGGVERDKLINWMDVLKAEIEKRGGIVHWNNDNSAAVFDHCVNLLLSSGCIRIKDGRIEIAKVEEETRLRHKEGCTVFDIMSAQMTSSALANTLNNGYTELILGHYRNQLIHWFISESIMLTCINGISDIELDVLKKRFILLSQSLCKEFILPPGPMEKVFDDTLHCLIDRGLIEISGSLIFIVSNEKQEVLSSLLSGLIRPFVAGVWVMCLYLESLMGGVQSLKLTLRNTQQLAAKLIHNGFIDSHEILSLDIYKNTIASFNVTGILFEPELELEGRDRLVKVLNAPKLKELTFEIGRGLLINHAQLKMIKFVLLVNKQGQTRLSQYYEHTRIDERVNIEADIVRKCLARNEDQCSFMEYRNFKVVYRKYASLYFIIAIDNTENELSILEFIHNVVETYDRFFDSVCELDIMFNIDKAHMILDEMIINGEITETNKDRVLAPVAVLDRAAGHK</sequence>
<comment type="subcellular location">
    <subcellularLocation>
        <location evidence="1">Endomembrane system</location>
        <topology evidence="1">Peripheral membrane protein</topology>
    </subcellularLocation>
</comment>
<evidence type="ECO:0000256" key="8">
    <source>
        <dbReference type="ARBA" id="ARBA00023315"/>
    </source>
</evidence>
<comment type="similarity">
    <text evidence="2">Belongs to the adaptor complexes small subunit family.</text>
</comment>
<dbReference type="FunFam" id="3.30.450.60:FF:000010">
    <property type="entry name" value="AP complex subunit sigma"/>
    <property type="match status" value="1"/>
</dbReference>
<dbReference type="GO" id="GO:0008611">
    <property type="term" value="P:ether lipid biosynthetic process"/>
    <property type="evidence" value="ECO:0007669"/>
    <property type="project" value="TreeGrafter"/>
</dbReference>
<dbReference type="AlphaFoldDB" id="A0A1X7VD37"/>
<name>A0A1X7VD37_AMPQE</name>
<comment type="similarity">
    <text evidence="3">Belongs to the GPAT/DAPAT family.</text>
</comment>
<dbReference type="CDD" id="cd07993">
    <property type="entry name" value="LPLAT_DHAPAT-like"/>
    <property type="match status" value="1"/>
</dbReference>
<dbReference type="STRING" id="400682.A0A1X7VD37"/>
<dbReference type="CDD" id="cd14832">
    <property type="entry name" value="AP4_sigma"/>
    <property type="match status" value="1"/>
</dbReference>
<evidence type="ECO:0000256" key="4">
    <source>
        <dbReference type="ARBA" id="ARBA00022448"/>
    </source>
</evidence>
<dbReference type="InterPro" id="IPR022284">
    <property type="entry name" value="GPAT/DHAPAT"/>
</dbReference>
<evidence type="ECO:0000256" key="13">
    <source>
        <dbReference type="ARBA" id="ARBA00080250"/>
    </source>
</evidence>
<dbReference type="InterPro" id="IPR002123">
    <property type="entry name" value="Plipid/glycerol_acylTrfase"/>
</dbReference>
<evidence type="ECO:0000256" key="6">
    <source>
        <dbReference type="ARBA" id="ARBA00022927"/>
    </source>
</evidence>
<comment type="subunit">
    <text evidence="10">Adaptor protein complex 4 (AP-4) is a heterotetramer composed of two large adaptins (epsilon-type subunit AP4E1 and beta-type subunit AP4B1), a medium adaptin (mu-type subunit AP4M1) and a small adaptin (sigma-type AP4S1).</text>
</comment>
<evidence type="ECO:0000256" key="10">
    <source>
        <dbReference type="ARBA" id="ARBA00062526"/>
    </source>
</evidence>